<dbReference type="Proteomes" id="UP000694001">
    <property type="component" value="Chromosome"/>
</dbReference>
<evidence type="ECO:0000313" key="8">
    <source>
        <dbReference type="EMBL" id="QXM25392.1"/>
    </source>
</evidence>
<sequence>MPGLPSRPALLAAALLLASPAAVAQVQPLAPASDPVVARVDGTPIHLSELEEAVRGLPEQFRAMPPQVLYPVMLDQLITQRVLVNAARKLNLQDTPEVRARIRRAEEEALQQALLAREIGPLLTEQALRARYEQDIVSKPQEAEVRARHILVQTETEARQAITALQGGADFATLARERSRGPGAAEGGDLGFFKREEMPEAFAAAAFALEPGQFTTMPVRTQFGWHVIKLEERREEPRPSFEQAEEGLRRAIIEEAATRVVERLRAEASVERFALDGAPIAAPPLAPATPRR</sequence>
<evidence type="ECO:0000256" key="5">
    <source>
        <dbReference type="PROSITE-ProRule" id="PRU00278"/>
    </source>
</evidence>
<evidence type="ECO:0000256" key="1">
    <source>
        <dbReference type="ARBA" id="ARBA00000971"/>
    </source>
</evidence>
<keyword evidence="5 8" id="KW-0413">Isomerase</keyword>
<dbReference type="PROSITE" id="PS50198">
    <property type="entry name" value="PPIC_PPIASE_2"/>
    <property type="match status" value="1"/>
</dbReference>
<keyword evidence="6" id="KW-0732">Signal</keyword>
<dbReference type="Pfam" id="PF00639">
    <property type="entry name" value="Rotamase"/>
    <property type="match status" value="1"/>
</dbReference>
<dbReference type="AlphaFoldDB" id="A0A975U3N5"/>
<feature type="chain" id="PRO_5036755869" description="peptidylprolyl isomerase" evidence="6">
    <location>
        <begin position="25"/>
        <end position="292"/>
    </location>
</feature>
<evidence type="ECO:0000259" key="7">
    <source>
        <dbReference type="PROSITE" id="PS50198"/>
    </source>
</evidence>
<dbReference type="EMBL" id="CP076448">
    <property type="protein sequence ID" value="QXM25392.1"/>
    <property type="molecule type" value="Genomic_DNA"/>
</dbReference>
<keyword evidence="4 5" id="KW-0697">Rotamase</keyword>
<dbReference type="PANTHER" id="PTHR47245">
    <property type="entry name" value="PEPTIDYLPROLYL ISOMERASE"/>
    <property type="match status" value="1"/>
</dbReference>
<proteinExistence type="inferred from homology"/>
<dbReference type="RefSeq" id="WP_218286448.1">
    <property type="nucleotide sequence ID" value="NZ_CP076448.1"/>
</dbReference>
<comment type="similarity">
    <text evidence="2">Belongs to the PpiC/parvulin rotamase family.</text>
</comment>
<gene>
    <name evidence="8" type="ORF">KO353_03920</name>
</gene>
<evidence type="ECO:0000256" key="6">
    <source>
        <dbReference type="SAM" id="SignalP"/>
    </source>
</evidence>
<organism evidence="8 9">
    <name type="scientific">Elioraea tepida</name>
    <dbReference type="NCBI Taxonomy" id="2843330"/>
    <lineage>
        <taxon>Bacteria</taxon>
        <taxon>Pseudomonadati</taxon>
        <taxon>Pseudomonadota</taxon>
        <taxon>Alphaproteobacteria</taxon>
        <taxon>Acetobacterales</taxon>
        <taxon>Elioraeaceae</taxon>
        <taxon>Elioraea</taxon>
    </lineage>
</organism>
<reference evidence="8" key="1">
    <citation type="submission" date="2021-06" db="EMBL/GenBank/DDBJ databases">
        <title>Elioraea tepida, sp. nov., a moderately thermophilic aerobic anoxygenic phototrophic bacterium isolated from an alkaline siliceous hot spring mat community in Yellowstone National Park, WY, USA.</title>
        <authorList>
            <person name="Saini M.K."/>
            <person name="Yoshida S."/>
            <person name="Sebastian A."/>
            <person name="Hirose S."/>
            <person name="Hara E."/>
            <person name="Tamaki H."/>
            <person name="Soulier N.T."/>
            <person name="Albert I."/>
            <person name="Hanada S."/>
            <person name="Bryant D.A."/>
            <person name="Tank M."/>
        </authorList>
    </citation>
    <scope>NUCLEOTIDE SEQUENCE</scope>
    <source>
        <strain evidence="8">MS-P2</strain>
    </source>
</reference>
<feature type="signal peptide" evidence="6">
    <location>
        <begin position="1"/>
        <end position="24"/>
    </location>
</feature>
<name>A0A975U3N5_9PROT</name>
<evidence type="ECO:0000256" key="3">
    <source>
        <dbReference type="ARBA" id="ARBA00013194"/>
    </source>
</evidence>
<dbReference type="InterPro" id="IPR050245">
    <property type="entry name" value="PrsA_foldase"/>
</dbReference>
<evidence type="ECO:0000256" key="4">
    <source>
        <dbReference type="ARBA" id="ARBA00023110"/>
    </source>
</evidence>
<evidence type="ECO:0000313" key="9">
    <source>
        <dbReference type="Proteomes" id="UP000694001"/>
    </source>
</evidence>
<dbReference type="PANTHER" id="PTHR47245:SF2">
    <property type="entry name" value="PEPTIDYL-PROLYL CIS-TRANS ISOMERASE HP_0175-RELATED"/>
    <property type="match status" value="1"/>
</dbReference>
<dbReference type="GO" id="GO:0003755">
    <property type="term" value="F:peptidyl-prolyl cis-trans isomerase activity"/>
    <property type="evidence" value="ECO:0007669"/>
    <property type="project" value="UniProtKB-KW"/>
</dbReference>
<accession>A0A975U3N5</accession>
<protein>
    <recommendedName>
        <fullName evidence="3">peptidylprolyl isomerase</fullName>
        <ecNumber evidence="3">5.2.1.8</ecNumber>
    </recommendedName>
</protein>
<evidence type="ECO:0000256" key="2">
    <source>
        <dbReference type="ARBA" id="ARBA00007656"/>
    </source>
</evidence>
<dbReference type="EC" id="5.2.1.8" evidence="3"/>
<dbReference type="KEGG" id="elio:KO353_03920"/>
<comment type="catalytic activity">
    <reaction evidence="1">
        <text>[protein]-peptidylproline (omega=180) = [protein]-peptidylproline (omega=0)</text>
        <dbReference type="Rhea" id="RHEA:16237"/>
        <dbReference type="Rhea" id="RHEA-COMP:10747"/>
        <dbReference type="Rhea" id="RHEA-COMP:10748"/>
        <dbReference type="ChEBI" id="CHEBI:83833"/>
        <dbReference type="ChEBI" id="CHEBI:83834"/>
        <dbReference type="EC" id="5.2.1.8"/>
    </reaction>
</comment>
<keyword evidence="9" id="KW-1185">Reference proteome</keyword>
<feature type="domain" description="PpiC" evidence="7">
    <location>
        <begin position="142"/>
        <end position="232"/>
    </location>
</feature>
<dbReference type="InterPro" id="IPR000297">
    <property type="entry name" value="PPIase_PpiC"/>
</dbReference>